<dbReference type="EMBL" id="BNAV01000009">
    <property type="protein sequence ID" value="GHF72461.1"/>
    <property type="molecule type" value="Genomic_DNA"/>
</dbReference>
<evidence type="ECO:0000313" key="1">
    <source>
        <dbReference type="EMBL" id="GHF72461.1"/>
    </source>
</evidence>
<proteinExistence type="predicted"/>
<name>A0A8H9IX60_9PSEU</name>
<dbReference type="Proteomes" id="UP000658656">
    <property type="component" value="Unassembled WGS sequence"/>
</dbReference>
<reference evidence="1" key="2">
    <citation type="submission" date="2020-09" db="EMBL/GenBank/DDBJ databases">
        <authorList>
            <person name="Sun Q."/>
            <person name="Zhou Y."/>
        </authorList>
    </citation>
    <scope>NUCLEOTIDE SEQUENCE</scope>
    <source>
        <strain evidence="1">CGMCC 4.7679</strain>
    </source>
</reference>
<sequence>MPPVMAELKKPNAVVIRWAGEWRLSSANEMAADGAVGSPTAQATTIIHGIVLTTTRRTAVPADTAKAAVYAKGVSALNLTNVRAIPPKIEPAANEPKIRPALAALPCPSANAGTDRVIAPALIAISALVVNIVCSPG</sequence>
<evidence type="ECO:0000313" key="2">
    <source>
        <dbReference type="Proteomes" id="UP000658656"/>
    </source>
</evidence>
<comment type="caution">
    <text evidence="1">The sequence shown here is derived from an EMBL/GenBank/DDBJ whole genome shotgun (WGS) entry which is preliminary data.</text>
</comment>
<dbReference type="AlphaFoldDB" id="A0A8H9IX60"/>
<accession>A0A8H9IX60</accession>
<gene>
    <name evidence="1" type="ORF">GCM10017566_52930</name>
</gene>
<reference evidence="1" key="1">
    <citation type="journal article" date="2014" name="Int. J. Syst. Evol. Microbiol.">
        <title>Complete genome sequence of Corynebacterium casei LMG S-19264T (=DSM 44701T), isolated from a smear-ripened cheese.</title>
        <authorList>
            <consortium name="US DOE Joint Genome Institute (JGI-PGF)"/>
            <person name="Walter F."/>
            <person name="Albersmeier A."/>
            <person name="Kalinowski J."/>
            <person name="Ruckert C."/>
        </authorList>
    </citation>
    <scope>NUCLEOTIDE SEQUENCE</scope>
    <source>
        <strain evidence="1">CGMCC 4.7679</strain>
    </source>
</reference>
<organism evidence="1 2">
    <name type="scientific">Amycolatopsis bartoniae</name>
    <dbReference type="NCBI Taxonomy" id="941986"/>
    <lineage>
        <taxon>Bacteria</taxon>
        <taxon>Bacillati</taxon>
        <taxon>Actinomycetota</taxon>
        <taxon>Actinomycetes</taxon>
        <taxon>Pseudonocardiales</taxon>
        <taxon>Pseudonocardiaceae</taxon>
        <taxon>Amycolatopsis</taxon>
    </lineage>
</organism>
<keyword evidence="2" id="KW-1185">Reference proteome</keyword>
<protein>
    <submittedName>
        <fullName evidence="1">Uncharacterized protein</fullName>
    </submittedName>
</protein>